<dbReference type="SUPFAM" id="SSF52283">
    <property type="entry name" value="Formate/glycerate dehydrogenase catalytic domain-like"/>
    <property type="match status" value="1"/>
</dbReference>
<keyword evidence="10" id="KW-1185">Reference proteome</keyword>
<dbReference type="GO" id="GO:0051287">
    <property type="term" value="F:NAD binding"/>
    <property type="evidence" value="ECO:0007669"/>
    <property type="project" value="InterPro"/>
</dbReference>
<evidence type="ECO:0000256" key="1">
    <source>
        <dbReference type="ARBA" id="ARBA00005854"/>
    </source>
</evidence>
<name>A0A2T7BTC9_9STAP</name>
<dbReference type="STRING" id="1212545.SARL_04881"/>
<accession>A0A2T7BTC9</accession>
<evidence type="ECO:0000313" key="10">
    <source>
        <dbReference type="Proteomes" id="UP000321598"/>
    </source>
</evidence>
<feature type="domain" description="D-isomer specific 2-hydroxyacid dehydrogenase catalytic" evidence="5">
    <location>
        <begin position="38"/>
        <end position="296"/>
    </location>
</feature>
<evidence type="ECO:0000259" key="5">
    <source>
        <dbReference type="Pfam" id="PF00389"/>
    </source>
</evidence>
<keyword evidence="2 4" id="KW-0560">Oxidoreductase</keyword>
<sequence>MKAVSLKRLGQMEEVLIDTFPTVDFVFTEGVSAISINDRKTLDILFGHDSSLDETFLQECPNLKWLAWYSTGVNKLPLDYLSKNEIVVTNGKGVHAKQMSEFIIGYLLADYKKMRTSYINQQQHKYDSKLTGKRLNGESILFIGTGSIAQKTAKVAQAIDMKVLGVNTTGKTEDYIDYVYPITELEQALTTADIVVNCLPETSETIHLLTKEHFEIMNDHTLFMNVGRGTIVKHEVLIDVLEQKLIRHAYLDVFEREPLPANDKLYELDNVTLTAHITGNGTENAEDITEIFKKNLQYFLNYGKIIENQVDLKKGY</sequence>
<proteinExistence type="inferred from homology"/>
<dbReference type="EC" id="1.1.1.79" evidence="8"/>
<evidence type="ECO:0000313" key="7">
    <source>
        <dbReference type="EMBL" id="GEQ01461.1"/>
    </source>
</evidence>
<dbReference type="PANTHER" id="PTHR43333">
    <property type="entry name" value="2-HACID_DH_C DOMAIN-CONTAINING PROTEIN"/>
    <property type="match status" value="1"/>
</dbReference>
<keyword evidence="3" id="KW-0520">NAD</keyword>
<evidence type="ECO:0000313" key="9">
    <source>
        <dbReference type="Proteomes" id="UP000254956"/>
    </source>
</evidence>
<dbReference type="GO" id="GO:0030267">
    <property type="term" value="F:glyoxylate reductase (NADPH) activity"/>
    <property type="evidence" value="ECO:0007669"/>
    <property type="project" value="UniProtKB-EC"/>
</dbReference>
<dbReference type="RefSeq" id="WP_103388405.1">
    <property type="nucleotide sequence ID" value="NZ_BKAV01000041.1"/>
</dbReference>
<comment type="similarity">
    <text evidence="1 4">Belongs to the D-isomer specific 2-hydroxyacid dehydrogenase family.</text>
</comment>
<feature type="domain" description="D-isomer specific 2-hydroxyacid dehydrogenase NAD-binding" evidence="6">
    <location>
        <begin position="105"/>
        <end position="277"/>
    </location>
</feature>
<dbReference type="Pfam" id="PF02826">
    <property type="entry name" value="2-Hacid_dh_C"/>
    <property type="match status" value="1"/>
</dbReference>
<reference evidence="8 9" key="1">
    <citation type="submission" date="2018-06" db="EMBL/GenBank/DDBJ databases">
        <authorList>
            <consortium name="Pathogen Informatics"/>
            <person name="Doyle S."/>
        </authorList>
    </citation>
    <scope>NUCLEOTIDE SEQUENCE [LARGE SCALE GENOMIC DNA]</scope>
    <source>
        <strain evidence="8 9">NCTC12413</strain>
    </source>
</reference>
<reference evidence="7 10" key="2">
    <citation type="submission" date="2019-07" db="EMBL/GenBank/DDBJ databases">
        <title>Whole genome shotgun sequence of Staphylococcus arlettae NBRC 109765.</title>
        <authorList>
            <person name="Hosoyama A."/>
            <person name="Uohara A."/>
            <person name="Ohji S."/>
            <person name="Ichikawa N."/>
        </authorList>
    </citation>
    <scope>NUCLEOTIDE SEQUENCE [LARGE SCALE GENOMIC DNA]</scope>
    <source>
        <strain evidence="7 10">NBRC 109765</strain>
    </source>
</reference>
<dbReference type="OrthoDB" id="9805416at2"/>
<evidence type="ECO:0000256" key="2">
    <source>
        <dbReference type="ARBA" id="ARBA00023002"/>
    </source>
</evidence>
<evidence type="ECO:0000256" key="4">
    <source>
        <dbReference type="RuleBase" id="RU003719"/>
    </source>
</evidence>
<dbReference type="InterPro" id="IPR006139">
    <property type="entry name" value="D-isomer_2_OHA_DH_cat_dom"/>
</dbReference>
<dbReference type="InterPro" id="IPR036291">
    <property type="entry name" value="NAD(P)-bd_dom_sf"/>
</dbReference>
<dbReference type="Pfam" id="PF00389">
    <property type="entry name" value="2-Hacid_dh"/>
    <property type="match status" value="1"/>
</dbReference>
<dbReference type="Proteomes" id="UP000321598">
    <property type="component" value="Unassembled WGS sequence"/>
</dbReference>
<dbReference type="SUPFAM" id="SSF51735">
    <property type="entry name" value="NAD(P)-binding Rossmann-fold domains"/>
    <property type="match status" value="1"/>
</dbReference>
<dbReference type="Gene3D" id="3.40.50.720">
    <property type="entry name" value="NAD(P)-binding Rossmann-like Domain"/>
    <property type="match status" value="2"/>
</dbReference>
<dbReference type="EMBL" id="BKAV01000041">
    <property type="protein sequence ID" value="GEQ01461.1"/>
    <property type="molecule type" value="Genomic_DNA"/>
</dbReference>
<dbReference type="AlphaFoldDB" id="A0A2T7BTC9"/>
<evidence type="ECO:0000313" key="8">
    <source>
        <dbReference type="EMBL" id="SUJ16098.1"/>
    </source>
</evidence>
<evidence type="ECO:0000259" key="6">
    <source>
        <dbReference type="Pfam" id="PF02826"/>
    </source>
</evidence>
<gene>
    <name evidence="8" type="primary">ghrA</name>
    <name evidence="8" type="ORF">NCTC12413_00970</name>
    <name evidence="7" type="ORF">SAR03_24980</name>
</gene>
<dbReference type="PANTHER" id="PTHR43333:SF1">
    <property type="entry name" value="D-ISOMER SPECIFIC 2-HYDROXYACID DEHYDROGENASE NAD-BINDING DOMAIN-CONTAINING PROTEIN"/>
    <property type="match status" value="1"/>
</dbReference>
<protein>
    <submittedName>
        <fullName evidence="7">2-hydroxyacid dehydrogenase</fullName>
    </submittedName>
    <submittedName>
        <fullName evidence="8">Phosphoglycerate dehydrogenase</fullName>
        <ecNumber evidence="8">1.1.1.79</ecNumber>
    </submittedName>
</protein>
<dbReference type="EMBL" id="UGZE01000001">
    <property type="protein sequence ID" value="SUJ16098.1"/>
    <property type="molecule type" value="Genomic_DNA"/>
</dbReference>
<evidence type="ECO:0000256" key="3">
    <source>
        <dbReference type="ARBA" id="ARBA00023027"/>
    </source>
</evidence>
<dbReference type="CDD" id="cd12155">
    <property type="entry name" value="PGDH_1"/>
    <property type="match status" value="1"/>
</dbReference>
<organism evidence="8 9">
    <name type="scientific">Staphylococcus arlettae</name>
    <dbReference type="NCBI Taxonomy" id="29378"/>
    <lineage>
        <taxon>Bacteria</taxon>
        <taxon>Bacillati</taxon>
        <taxon>Bacillota</taxon>
        <taxon>Bacilli</taxon>
        <taxon>Bacillales</taxon>
        <taxon>Staphylococcaceae</taxon>
        <taxon>Staphylococcus</taxon>
    </lineage>
</organism>
<dbReference type="Proteomes" id="UP000254956">
    <property type="component" value="Unassembled WGS sequence"/>
</dbReference>
<dbReference type="InterPro" id="IPR006140">
    <property type="entry name" value="D-isomer_DH_NAD-bd"/>
</dbReference>